<evidence type="ECO:0000313" key="2">
    <source>
        <dbReference type="EMBL" id="CAD2174423.1"/>
    </source>
</evidence>
<organism evidence="2 3">
    <name type="scientific">Meloidogyne enterolobii</name>
    <name type="common">Root-knot nematode worm</name>
    <name type="synonym">Meloidogyne mayaguensis</name>
    <dbReference type="NCBI Taxonomy" id="390850"/>
    <lineage>
        <taxon>Eukaryota</taxon>
        <taxon>Metazoa</taxon>
        <taxon>Ecdysozoa</taxon>
        <taxon>Nematoda</taxon>
        <taxon>Chromadorea</taxon>
        <taxon>Rhabditida</taxon>
        <taxon>Tylenchina</taxon>
        <taxon>Tylenchomorpha</taxon>
        <taxon>Tylenchoidea</taxon>
        <taxon>Meloidogynidae</taxon>
        <taxon>Meloidogyninae</taxon>
        <taxon>Meloidogyne</taxon>
    </lineage>
</organism>
<dbReference type="AlphaFoldDB" id="A0A6V7VHT7"/>
<proteinExistence type="predicted"/>
<feature type="compositionally biased region" description="Low complexity" evidence="1">
    <location>
        <begin position="16"/>
        <end position="30"/>
    </location>
</feature>
<evidence type="ECO:0000313" key="3">
    <source>
        <dbReference type="Proteomes" id="UP000580250"/>
    </source>
</evidence>
<dbReference type="Proteomes" id="UP000580250">
    <property type="component" value="Unassembled WGS sequence"/>
</dbReference>
<protein>
    <submittedName>
        <fullName evidence="2">Uncharacterized protein</fullName>
    </submittedName>
</protein>
<feature type="region of interest" description="Disordered" evidence="1">
    <location>
        <begin position="1"/>
        <end position="40"/>
    </location>
</feature>
<accession>A0A6V7VHT7</accession>
<dbReference type="EMBL" id="CAJEWN010000235">
    <property type="protein sequence ID" value="CAD2174423.1"/>
    <property type="molecule type" value="Genomic_DNA"/>
</dbReference>
<name>A0A6V7VHT7_MELEN</name>
<sequence>MENRQEENEELEQNSEENVNTVSSSTLSGGTETGGRSDLSIMSEIALETTRQASSLILTTDAAAETGNITLYEAEQVSTAILFASEAAELADRFEREQLQREAEE</sequence>
<evidence type="ECO:0000256" key="1">
    <source>
        <dbReference type="SAM" id="MobiDB-lite"/>
    </source>
</evidence>
<comment type="caution">
    <text evidence="2">The sequence shown here is derived from an EMBL/GenBank/DDBJ whole genome shotgun (WGS) entry which is preliminary data.</text>
</comment>
<gene>
    <name evidence="2" type="ORF">MENT_LOCUS26084</name>
</gene>
<reference evidence="2 3" key="1">
    <citation type="submission" date="2020-08" db="EMBL/GenBank/DDBJ databases">
        <authorList>
            <person name="Koutsovoulos G."/>
            <person name="Danchin GJ E."/>
        </authorList>
    </citation>
    <scope>NUCLEOTIDE SEQUENCE [LARGE SCALE GENOMIC DNA]</scope>
</reference>